<reference evidence="1 2" key="1">
    <citation type="journal article" date="2019" name="Int. J. Syst. Evol. Microbiol.">
        <title>The Global Catalogue of Microorganisms (GCM) 10K type strain sequencing project: providing services to taxonomists for standard genome sequencing and annotation.</title>
        <authorList>
            <consortium name="The Broad Institute Genomics Platform"/>
            <consortium name="The Broad Institute Genome Sequencing Center for Infectious Disease"/>
            <person name="Wu L."/>
            <person name="Ma J."/>
        </authorList>
    </citation>
    <scope>NUCLEOTIDE SEQUENCE [LARGE SCALE GENOMIC DNA]</scope>
    <source>
        <strain evidence="1 2">JCM 15933</strain>
    </source>
</reference>
<evidence type="ECO:0000313" key="1">
    <source>
        <dbReference type="EMBL" id="GAA1501323.1"/>
    </source>
</evidence>
<dbReference type="EMBL" id="BAAAQD010000001">
    <property type="protein sequence ID" value="GAA1501323.1"/>
    <property type="molecule type" value="Genomic_DNA"/>
</dbReference>
<evidence type="ECO:0000313" key="2">
    <source>
        <dbReference type="Proteomes" id="UP001501470"/>
    </source>
</evidence>
<comment type="caution">
    <text evidence="1">The sequence shown here is derived from an EMBL/GenBank/DDBJ whole genome shotgun (WGS) entry which is preliminary data.</text>
</comment>
<name>A0ABN1ZN20_9ACTN</name>
<keyword evidence="2" id="KW-1185">Reference proteome</keyword>
<dbReference type="Gene3D" id="2.50.20.20">
    <property type="match status" value="1"/>
</dbReference>
<sequence length="256" mass="26178">MLFVLALTAGGLTGCTIETQVGTPSAGRVIGSPTADLPPKEALLAAVNTLGSTAYTFEIKQGAKTGGGRIDPADQAATMSMGGRVGTIDISVAYTVIAPELWVKADFGAQLNKAWGVDAAHWMRVDRSKVGASATLPIDPAGAPRLGVTELCKNGLGEVERTDATHYKGTVDVTAADTILAPPDDAVRKAGAKAKAVPFTATVDAKGRLTEFAVDGDAIDPELSIRLTFAGFGSVPPVTAPAGAVPAPDSVYDLFE</sequence>
<proteinExistence type="predicted"/>
<accession>A0ABN1ZN20</accession>
<protein>
    <recommendedName>
        <fullName evidence="3">Lipoprotein</fullName>
    </recommendedName>
</protein>
<organism evidence="1 2">
    <name type="scientific">Dactylosporangium maewongense</name>
    <dbReference type="NCBI Taxonomy" id="634393"/>
    <lineage>
        <taxon>Bacteria</taxon>
        <taxon>Bacillati</taxon>
        <taxon>Actinomycetota</taxon>
        <taxon>Actinomycetes</taxon>
        <taxon>Micromonosporales</taxon>
        <taxon>Micromonosporaceae</taxon>
        <taxon>Dactylosporangium</taxon>
    </lineage>
</organism>
<dbReference type="Proteomes" id="UP001501470">
    <property type="component" value="Unassembled WGS sequence"/>
</dbReference>
<evidence type="ECO:0008006" key="3">
    <source>
        <dbReference type="Google" id="ProtNLM"/>
    </source>
</evidence>
<gene>
    <name evidence="1" type="ORF">GCM10009827_010220</name>
</gene>